<organism evidence="10 11">
    <name type="scientific">Nitratireductor indicus C115</name>
    <dbReference type="NCBI Taxonomy" id="1231190"/>
    <lineage>
        <taxon>Bacteria</taxon>
        <taxon>Pseudomonadati</taxon>
        <taxon>Pseudomonadota</taxon>
        <taxon>Alphaproteobacteria</taxon>
        <taxon>Hyphomicrobiales</taxon>
        <taxon>Phyllobacteriaceae</taxon>
        <taxon>Nitratireductor</taxon>
    </lineage>
</organism>
<keyword evidence="11" id="KW-1185">Reference proteome</keyword>
<evidence type="ECO:0000256" key="5">
    <source>
        <dbReference type="ARBA" id="ARBA00022989"/>
    </source>
</evidence>
<proteinExistence type="predicted"/>
<keyword evidence="5 8" id="KW-1133">Transmembrane helix</keyword>
<evidence type="ECO:0000256" key="3">
    <source>
        <dbReference type="ARBA" id="ARBA00022449"/>
    </source>
</evidence>
<dbReference type="AlphaFoldDB" id="K2PAG7"/>
<dbReference type="OrthoDB" id="9810860at2"/>
<sequence length="405" mass="42384">MELHVALTLLFFFFVVYSLVARRLEASILSGPMLFTAIGYGFLSIDAGLISPLNNSVVKFLATSTLAIILFRDAANIRIPSVIARQATAVLSARLLFLGIPLTILAGTLAGLALFPALGLFGALVLAIVLTPTDAALAQPVFGNDGLPEIEREALDVESGLNDGLCLPLLLIALALAADTGSGEGMAGHATFFARQVVFGPITGLAVGYAGAAAALRAFRDRVSYPAGRTPIMVALAGFAYLAAELLGGNGFLAAFTAGLAFGWRLPAETVRDASNFAMTEGSILTNLTFLIFGAVMLPRAFDGEVGLALFYAVLSLTLVRMVPVFIAMLGTDTSMKARLFVGWFGPRGLASVLYLILVVDQSGFDVAGDVTNIAVFAILLSVILHGASAPFAQRVFFPRQSGST</sequence>
<evidence type="ECO:0000256" key="7">
    <source>
        <dbReference type="ARBA" id="ARBA00023136"/>
    </source>
</evidence>
<feature type="transmembrane region" description="Helical" evidence="8">
    <location>
        <begin position="239"/>
        <end position="264"/>
    </location>
</feature>
<accession>K2PAG7</accession>
<evidence type="ECO:0000256" key="8">
    <source>
        <dbReference type="SAM" id="Phobius"/>
    </source>
</evidence>
<keyword evidence="6" id="KW-0406">Ion transport</keyword>
<keyword evidence="4 8" id="KW-0812">Transmembrane</keyword>
<feature type="transmembrane region" description="Helical" evidence="8">
    <location>
        <begin position="340"/>
        <end position="360"/>
    </location>
</feature>
<keyword evidence="3" id="KW-0050">Antiport</keyword>
<gene>
    <name evidence="10" type="ORF">NA8A_00150</name>
</gene>
<evidence type="ECO:0000256" key="4">
    <source>
        <dbReference type="ARBA" id="ARBA00022692"/>
    </source>
</evidence>
<dbReference type="PANTHER" id="PTHR32507:SF8">
    <property type="entry name" value="CNH1P"/>
    <property type="match status" value="1"/>
</dbReference>
<feature type="transmembrane region" description="Helical" evidence="8">
    <location>
        <begin position="372"/>
        <end position="393"/>
    </location>
</feature>
<feature type="transmembrane region" description="Helical" evidence="8">
    <location>
        <begin position="198"/>
        <end position="219"/>
    </location>
</feature>
<dbReference type="GO" id="GO:0005886">
    <property type="term" value="C:plasma membrane"/>
    <property type="evidence" value="ECO:0007669"/>
    <property type="project" value="UniProtKB-SubCell"/>
</dbReference>
<dbReference type="eggNOG" id="COG0025">
    <property type="taxonomic scope" value="Bacteria"/>
</dbReference>
<feature type="domain" description="Cation/H+ exchanger transmembrane" evidence="9">
    <location>
        <begin position="13"/>
        <end position="391"/>
    </location>
</feature>
<dbReference type="Proteomes" id="UP000007374">
    <property type="component" value="Unassembled WGS sequence"/>
</dbReference>
<dbReference type="STRING" id="721133.SAMN05216176_10226"/>
<evidence type="ECO:0000256" key="6">
    <source>
        <dbReference type="ARBA" id="ARBA00023065"/>
    </source>
</evidence>
<dbReference type="Pfam" id="PF00999">
    <property type="entry name" value="Na_H_Exchanger"/>
    <property type="match status" value="1"/>
</dbReference>
<dbReference type="GO" id="GO:0015297">
    <property type="term" value="F:antiporter activity"/>
    <property type="evidence" value="ECO:0007669"/>
    <property type="project" value="UniProtKB-KW"/>
</dbReference>
<feature type="transmembrane region" description="Helical" evidence="8">
    <location>
        <begin position="28"/>
        <end position="45"/>
    </location>
</feature>
<evidence type="ECO:0000313" key="10">
    <source>
        <dbReference type="EMBL" id="EKF44106.1"/>
    </source>
</evidence>
<protein>
    <submittedName>
        <fullName evidence="10">NhaP-type Na+/H+ and K+/H+ antiporter protein</fullName>
    </submittedName>
</protein>
<dbReference type="GO" id="GO:1902600">
    <property type="term" value="P:proton transmembrane transport"/>
    <property type="evidence" value="ECO:0007669"/>
    <property type="project" value="InterPro"/>
</dbReference>
<comment type="caution">
    <text evidence="10">The sequence shown here is derived from an EMBL/GenBank/DDBJ whole genome shotgun (WGS) entry which is preliminary data.</text>
</comment>
<name>K2PAG7_9HYPH</name>
<dbReference type="PATRIC" id="fig|1231190.3.peg.32"/>
<comment type="subcellular location">
    <subcellularLocation>
        <location evidence="1">Cell membrane</location>
        <topology evidence="1">Multi-pass membrane protein</topology>
    </subcellularLocation>
</comment>
<dbReference type="InterPro" id="IPR006153">
    <property type="entry name" value="Cation/H_exchanger_TM"/>
</dbReference>
<feature type="transmembrane region" description="Helical" evidence="8">
    <location>
        <begin position="57"/>
        <end position="75"/>
    </location>
</feature>
<keyword evidence="7 8" id="KW-0472">Membrane</keyword>
<reference evidence="10 11" key="1">
    <citation type="journal article" date="2012" name="J. Bacteriol.">
        <title>Genome Sequence of Nitratireductor indicus Type Strain C115.</title>
        <authorList>
            <person name="Lai Q."/>
            <person name="Li G."/>
            <person name="Yu Z."/>
            <person name="Shao Z."/>
        </authorList>
    </citation>
    <scope>NUCLEOTIDE SEQUENCE [LARGE SCALE GENOMIC DNA]</scope>
    <source>
        <strain evidence="10 11">C115</strain>
    </source>
</reference>
<evidence type="ECO:0000259" key="9">
    <source>
        <dbReference type="Pfam" id="PF00999"/>
    </source>
</evidence>
<dbReference type="RefSeq" id="WP_009449182.1">
    <property type="nucleotide sequence ID" value="NZ_AMSI01000001.1"/>
</dbReference>
<dbReference type="PANTHER" id="PTHR32507">
    <property type="entry name" value="NA(+)/H(+) ANTIPORTER 1"/>
    <property type="match status" value="1"/>
</dbReference>
<evidence type="ECO:0000256" key="1">
    <source>
        <dbReference type="ARBA" id="ARBA00004651"/>
    </source>
</evidence>
<feature type="transmembrane region" description="Helical" evidence="8">
    <location>
        <begin position="308"/>
        <end position="328"/>
    </location>
</feature>
<keyword evidence="2" id="KW-0813">Transport</keyword>
<dbReference type="EMBL" id="AMSI01000001">
    <property type="protein sequence ID" value="EKF44106.1"/>
    <property type="molecule type" value="Genomic_DNA"/>
</dbReference>
<evidence type="ECO:0000313" key="11">
    <source>
        <dbReference type="Proteomes" id="UP000007374"/>
    </source>
</evidence>
<feature type="transmembrane region" description="Helical" evidence="8">
    <location>
        <begin position="95"/>
        <end position="115"/>
    </location>
</feature>
<feature type="transmembrane region" description="Helical" evidence="8">
    <location>
        <begin position="284"/>
        <end position="302"/>
    </location>
</feature>
<evidence type="ECO:0000256" key="2">
    <source>
        <dbReference type="ARBA" id="ARBA00022448"/>
    </source>
</evidence>